<proteinExistence type="inferred from homology"/>
<dbReference type="Gene3D" id="3.20.20.100">
    <property type="entry name" value="NADP-dependent oxidoreductase domain"/>
    <property type="match status" value="1"/>
</dbReference>
<dbReference type="Pfam" id="PF00248">
    <property type="entry name" value="Aldo_ket_red"/>
    <property type="match status" value="1"/>
</dbReference>
<comment type="caution">
    <text evidence="5">The sequence shown here is derived from an EMBL/GenBank/DDBJ whole genome shotgun (WGS) entry which is preliminary data.</text>
</comment>
<dbReference type="OrthoDB" id="48988at2759"/>
<dbReference type="PRINTS" id="PR00069">
    <property type="entry name" value="ALDKETRDTASE"/>
</dbReference>
<evidence type="ECO:0000313" key="5">
    <source>
        <dbReference type="EMBL" id="KAF4464945.1"/>
    </source>
</evidence>
<accession>A0A8H4LB31</accession>
<keyword evidence="1" id="KW-0521">NADP</keyword>
<dbReference type="InterPro" id="IPR036812">
    <property type="entry name" value="NAD(P)_OxRdtase_dom_sf"/>
</dbReference>
<dbReference type="InterPro" id="IPR050523">
    <property type="entry name" value="AKR_Detox_Biosynth"/>
</dbReference>
<name>A0A8H4LB31_9HYPO</name>
<dbReference type="PANTHER" id="PTHR43364:SF7">
    <property type="entry name" value="NADP-DEPENDENT OXIDOREDUCTASE DOMAIN-CONTAINING PROTEIN-RELATED"/>
    <property type="match status" value="1"/>
</dbReference>
<reference evidence="5 6" key="1">
    <citation type="submission" date="2020-01" db="EMBL/GenBank/DDBJ databases">
        <title>Identification and distribution of gene clusters putatively required for synthesis of sphingolipid metabolism inhibitors in phylogenetically diverse species of the filamentous fungus Fusarium.</title>
        <authorList>
            <person name="Kim H.-S."/>
            <person name="Busman M."/>
            <person name="Brown D.W."/>
            <person name="Divon H."/>
            <person name="Uhlig S."/>
            <person name="Proctor R.H."/>
        </authorList>
    </citation>
    <scope>NUCLEOTIDE SEQUENCE [LARGE SCALE GENOMIC DNA]</scope>
    <source>
        <strain evidence="5 6">NRRL 20459</strain>
    </source>
</reference>
<keyword evidence="6" id="KW-1185">Reference proteome</keyword>
<evidence type="ECO:0000313" key="6">
    <source>
        <dbReference type="Proteomes" id="UP000554235"/>
    </source>
</evidence>
<dbReference type="GO" id="GO:0016491">
    <property type="term" value="F:oxidoreductase activity"/>
    <property type="evidence" value="ECO:0007669"/>
    <property type="project" value="UniProtKB-KW"/>
</dbReference>
<comment type="similarity">
    <text evidence="3">Belongs to the aldo/keto reductase family. Aldo/keto reductase 2 subfamily.</text>
</comment>
<gene>
    <name evidence="5" type="ORF">FALBO_8212</name>
</gene>
<evidence type="ECO:0000256" key="1">
    <source>
        <dbReference type="ARBA" id="ARBA00022857"/>
    </source>
</evidence>
<keyword evidence="2" id="KW-0560">Oxidoreductase</keyword>
<dbReference type="AlphaFoldDB" id="A0A8H4LB31"/>
<organism evidence="5 6">
    <name type="scientific">Fusarium albosuccineum</name>
    <dbReference type="NCBI Taxonomy" id="1237068"/>
    <lineage>
        <taxon>Eukaryota</taxon>
        <taxon>Fungi</taxon>
        <taxon>Dikarya</taxon>
        <taxon>Ascomycota</taxon>
        <taxon>Pezizomycotina</taxon>
        <taxon>Sordariomycetes</taxon>
        <taxon>Hypocreomycetidae</taxon>
        <taxon>Hypocreales</taxon>
        <taxon>Nectriaceae</taxon>
        <taxon>Fusarium</taxon>
        <taxon>Fusarium decemcellulare species complex</taxon>
    </lineage>
</organism>
<evidence type="ECO:0000259" key="4">
    <source>
        <dbReference type="Pfam" id="PF00248"/>
    </source>
</evidence>
<dbReference type="EMBL" id="JAADYS010001120">
    <property type="protein sequence ID" value="KAF4464945.1"/>
    <property type="molecule type" value="Genomic_DNA"/>
</dbReference>
<dbReference type="SUPFAM" id="SSF51430">
    <property type="entry name" value="NAD(P)-linked oxidoreductase"/>
    <property type="match status" value="1"/>
</dbReference>
<sequence length="382" mass="42411">MALPLAPPAKSPLARYRLLSPTAAVRVSPLCLGAMNFGNAWKDYMGECDQSTTESILDFFHEQGGNFVDTANNYHFQESEKWVGEWMKKRGVRDEIGLLSTFVATKYTTNFRAGPGAPNVMANFTGNGTKSLVTSVNNSLKNLQTDYIDLLYVHWWDYSTGIPELMQSLNQLVLSGKVLYLGVSDTPAWVVSKANEYARNHGLRQFSVYQGRWSAASRDFEREIIPMCRAEGMGIAPWGALGGGKFKSEEQRNAQEGRKVEASERDIKTSKVLESIANRKNSLITSIALAYVMHKTPYVFPIVGGRKVDHLKGNIEALTLELTEEDIQEIDGAVEFDPGFPHNFLHRTGQPIGGQDVWLLQMGGTFDNVPQSKPISPAKRGE</sequence>
<feature type="domain" description="NADP-dependent oxidoreductase" evidence="4">
    <location>
        <begin position="29"/>
        <end position="334"/>
    </location>
</feature>
<evidence type="ECO:0000256" key="3">
    <source>
        <dbReference type="ARBA" id="ARBA00038157"/>
    </source>
</evidence>
<evidence type="ECO:0000256" key="2">
    <source>
        <dbReference type="ARBA" id="ARBA00023002"/>
    </source>
</evidence>
<dbReference type="PANTHER" id="PTHR43364">
    <property type="entry name" value="NADH-SPECIFIC METHYLGLYOXAL REDUCTASE-RELATED"/>
    <property type="match status" value="1"/>
</dbReference>
<dbReference type="Proteomes" id="UP000554235">
    <property type="component" value="Unassembled WGS sequence"/>
</dbReference>
<dbReference type="InterPro" id="IPR023210">
    <property type="entry name" value="NADP_OxRdtase_dom"/>
</dbReference>
<dbReference type="InterPro" id="IPR020471">
    <property type="entry name" value="AKR"/>
</dbReference>
<protein>
    <submittedName>
        <fullName evidence="5">Aldo keto reductase</fullName>
    </submittedName>
</protein>